<evidence type="ECO:0000313" key="2">
    <source>
        <dbReference type="EMBL" id="CAI4011394.1"/>
    </source>
</evidence>
<sequence>MELAFAASRPVAQLSGGVKGVSQPWQRVKTHRTQVNAELAGASVLASACAYAKARSKRGGRRAAPVRSNPVRVQRRAAADLQGLVHLGGTASEKALAVNLDSMFYGSFAEIGAGQEVSRTFLQAGAAAGTVARSISAYDMKMSDVNYGKAQRYVTQERLKQMLDTEYNIVEKNLRSLKGEDARFFAFADTLAAKAFNSNRECEGWIGLTYQAKPKEARSTVILHIRMSQPTAQLQGQEIGVLGTNLIYLCKSLTDPYLITSFLLDGMSIRDDEGGGGRIEIDFVDFQGPAFKGVDPRLVAFRLIQLRIANGVILEPGSDGKYKMAVPNNFLYKRPTPWTKWPPTRMHKEVIEAAARKLKSEGDTDKEALKIMNLQIDDLTVPTGWQETKERLERMKAIAAADTARDGLLSREEFMTLTGEMEEEDANALFKELSLGGDSISVDALVNITNGGHSVLATDFIDRMEMLQALKYPIILSNFKRNHQLVRYLSRYTALPIIIAVGGGGYDLQRALFNPKSYSNEEGGMLRAFGNLFESRSNRIFTYPAIDEEGNVSPCDLPDGNEQQLYQYLESIGSIVPLGNAWVGVEARDPAKNKAFRYGSESVTRQIKSGSSEWEEYVPEGVAAICKSHAWFSRVTAGTPISPTVYRFLNNLK</sequence>
<dbReference type="AlphaFoldDB" id="A0A9P1DJB7"/>
<reference evidence="2" key="1">
    <citation type="submission" date="2022-10" db="EMBL/GenBank/DDBJ databases">
        <authorList>
            <person name="Chen Y."/>
            <person name="Dougan E. K."/>
            <person name="Chan C."/>
            <person name="Rhodes N."/>
            <person name="Thang M."/>
        </authorList>
    </citation>
    <scope>NUCLEOTIDE SEQUENCE</scope>
</reference>
<dbReference type="InterPro" id="IPR002048">
    <property type="entry name" value="EF_hand_dom"/>
</dbReference>
<gene>
    <name evidence="2" type="ORF">C1SCF055_LOCUS36564</name>
</gene>
<evidence type="ECO:0000313" key="3">
    <source>
        <dbReference type="EMBL" id="CAL4798706.1"/>
    </source>
</evidence>
<keyword evidence="4" id="KW-1185">Reference proteome</keyword>
<dbReference type="Proteomes" id="UP001152797">
    <property type="component" value="Unassembled WGS sequence"/>
</dbReference>
<proteinExistence type="predicted"/>
<accession>A0A9P1DJB7</accession>
<comment type="caution">
    <text evidence="2">The sequence shown here is derived from an EMBL/GenBank/DDBJ whole genome shotgun (WGS) entry which is preliminary data.</text>
</comment>
<dbReference type="EMBL" id="CAMXCT020005101">
    <property type="protein sequence ID" value="CAL1164769.1"/>
    <property type="molecule type" value="Genomic_DNA"/>
</dbReference>
<organism evidence="2">
    <name type="scientific">Cladocopium goreaui</name>
    <dbReference type="NCBI Taxonomy" id="2562237"/>
    <lineage>
        <taxon>Eukaryota</taxon>
        <taxon>Sar</taxon>
        <taxon>Alveolata</taxon>
        <taxon>Dinophyceae</taxon>
        <taxon>Suessiales</taxon>
        <taxon>Symbiodiniaceae</taxon>
        <taxon>Cladocopium</taxon>
    </lineage>
</organism>
<dbReference type="EMBL" id="CAMXCT010005101">
    <property type="protein sequence ID" value="CAI4011394.1"/>
    <property type="molecule type" value="Genomic_DNA"/>
</dbReference>
<feature type="domain" description="EF-hand" evidence="1">
    <location>
        <begin position="389"/>
        <end position="424"/>
    </location>
</feature>
<dbReference type="EMBL" id="CAMXCT030005101">
    <property type="protein sequence ID" value="CAL4798706.1"/>
    <property type="molecule type" value="Genomic_DNA"/>
</dbReference>
<reference evidence="3 4" key="2">
    <citation type="submission" date="2024-05" db="EMBL/GenBank/DDBJ databases">
        <authorList>
            <person name="Chen Y."/>
            <person name="Shah S."/>
            <person name="Dougan E. K."/>
            <person name="Thang M."/>
            <person name="Chan C."/>
        </authorList>
    </citation>
    <scope>NUCLEOTIDE SEQUENCE [LARGE SCALE GENOMIC DNA]</scope>
</reference>
<name>A0A9P1DJB7_9DINO</name>
<evidence type="ECO:0000259" key="1">
    <source>
        <dbReference type="PROSITE" id="PS50222"/>
    </source>
</evidence>
<dbReference type="GO" id="GO:0005509">
    <property type="term" value="F:calcium ion binding"/>
    <property type="evidence" value="ECO:0007669"/>
    <property type="project" value="InterPro"/>
</dbReference>
<dbReference type="OrthoDB" id="428072at2759"/>
<evidence type="ECO:0000313" key="4">
    <source>
        <dbReference type="Proteomes" id="UP001152797"/>
    </source>
</evidence>
<protein>
    <submittedName>
        <fullName evidence="3">Ankyrin repeat domain-containing protein 17</fullName>
    </submittedName>
</protein>
<dbReference type="PROSITE" id="PS50222">
    <property type="entry name" value="EF_HAND_2"/>
    <property type="match status" value="1"/>
</dbReference>